<protein>
    <recommendedName>
        <fullName evidence="5">Chemotaxis protein methyltransferase</fullName>
        <ecNumber evidence="5">2.1.1.80</ecNumber>
    </recommendedName>
</protein>
<dbReference type="PRINTS" id="PR00996">
    <property type="entry name" value="CHERMTFRASE"/>
</dbReference>
<proteinExistence type="predicted"/>
<gene>
    <name evidence="8" type="ORF">A1355_21180</name>
</gene>
<dbReference type="Proteomes" id="UP000077628">
    <property type="component" value="Unassembled WGS sequence"/>
</dbReference>
<keyword evidence="3 5" id="KW-0808">Transferase</keyword>
<evidence type="ECO:0000256" key="4">
    <source>
        <dbReference type="ARBA" id="ARBA00022691"/>
    </source>
</evidence>
<dbReference type="Pfam" id="PF01739">
    <property type="entry name" value="CheR"/>
    <property type="match status" value="1"/>
</dbReference>
<organism evidence="8 9">
    <name type="scientific">Methylomonas koyamae</name>
    <dbReference type="NCBI Taxonomy" id="702114"/>
    <lineage>
        <taxon>Bacteria</taxon>
        <taxon>Pseudomonadati</taxon>
        <taxon>Pseudomonadota</taxon>
        <taxon>Gammaproteobacteria</taxon>
        <taxon>Methylococcales</taxon>
        <taxon>Methylococcaceae</taxon>
        <taxon>Methylomonas</taxon>
    </lineage>
</organism>
<dbReference type="SUPFAM" id="SSF47757">
    <property type="entry name" value="Chemotaxis receptor methyltransferase CheR, N-terminal domain"/>
    <property type="match status" value="1"/>
</dbReference>
<dbReference type="AlphaFoldDB" id="A0A177P0R9"/>
<dbReference type="InterPro" id="IPR026024">
    <property type="entry name" value="Chemotaxis_MeTrfase_CheR"/>
</dbReference>
<dbReference type="InterPro" id="IPR022642">
    <property type="entry name" value="CheR_C"/>
</dbReference>
<feature type="binding site" evidence="6">
    <location>
        <position position="146"/>
    </location>
    <ligand>
        <name>S-adenosyl-L-methionine</name>
        <dbReference type="ChEBI" id="CHEBI:59789"/>
    </ligand>
</feature>
<keyword evidence="4 5" id="KW-0949">S-adenosyl-L-methionine</keyword>
<evidence type="ECO:0000259" key="7">
    <source>
        <dbReference type="PROSITE" id="PS50123"/>
    </source>
</evidence>
<dbReference type="PANTHER" id="PTHR24422">
    <property type="entry name" value="CHEMOTAXIS PROTEIN METHYLTRANSFERASE"/>
    <property type="match status" value="1"/>
</dbReference>
<reference evidence="9" key="1">
    <citation type="submission" date="2016-03" db="EMBL/GenBank/DDBJ databases">
        <authorList>
            <person name="Heylen K."/>
            <person name="De Vos P."/>
            <person name="Vekeman B."/>
        </authorList>
    </citation>
    <scope>NUCLEOTIDE SEQUENCE [LARGE SCALE GENOMIC DNA]</scope>
    <source>
        <strain evidence="9">R-45383</strain>
    </source>
</reference>
<comment type="function">
    <text evidence="5">Methylation of the membrane-bound methyl-accepting chemotaxis proteins (MCP) to form gamma-glutamyl methyl ester residues in MCP.</text>
</comment>
<dbReference type="SUPFAM" id="SSF53335">
    <property type="entry name" value="S-adenosyl-L-methionine-dependent methyltransferases"/>
    <property type="match status" value="1"/>
</dbReference>
<feature type="binding site" evidence="6">
    <location>
        <begin position="204"/>
        <end position="205"/>
    </location>
    <ligand>
        <name>S-adenosyl-L-methionine</name>
        <dbReference type="ChEBI" id="CHEBI:59789"/>
    </ligand>
</feature>
<evidence type="ECO:0000313" key="8">
    <source>
        <dbReference type="EMBL" id="OAI23878.1"/>
    </source>
</evidence>
<feature type="binding site" evidence="6">
    <location>
        <begin position="222"/>
        <end position="223"/>
    </location>
    <ligand>
        <name>S-adenosyl-L-methionine</name>
        <dbReference type="ChEBI" id="CHEBI:59789"/>
    </ligand>
</feature>
<keyword evidence="9" id="KW-1185">Reference proteome</keyword>
<comment type="catalytic activity">
    <reaction evidence="1 5">
        <text>L-glutamyl-[protein] + S-adenosyl-L-methionine = [protein]-L-glutamate 5-O-methyl ester + S-adenosyl-L-homocysteine</text>
        <dbReference type="Rhea" id="RHEA:24452"/>
        <dbReference type="Rhea" id="RHEA-COMP:10208"/>
        <dbReference type="Rhea" id="RHEA-COMP:10311"/>
        <dbReference type="ChEBI" id="CHEBI:29973"/>
        <dbReference type="ChEBI" id="CHEBI:57856"/>
        <dbReference type="ChEBI" id="CHEBI:59789"/>
        <dbReference type="ChEBI" id="CHEBI:82795"/>
        <dbReference type="EC" id="2.1.1.80"/>
    </reaction>
</comment>
<dbReference type="EMBL" id="LUUK01000053">
    <property type="protein sequence ID" value="OAI23878.1"/>
    <property type="molecule type" value="Genomic_DNA"/>
</dbReference>
<accession>A0A177P0R9</accession>
<dbReference type="InterPro" id="IPR029063">
    <property type="entry name" value="SAM-dependent_MTases_sf"/>
</dbReference>
<dbReference type="InterPro" id="IPR050903">
    <property type="entry name" value="Bact_Chemotaxis_MeTrfase"/>
</dbReference>
<keyword evidence="2 5" id="KW-0489">Methyltransferase</keyword>
<dbReference type="GO" id="GO:0008983">
    <property type="term" value="F:protein-glutamate O-methyltransferase activity"/>
    <property type="evidence" value="ECO:0007669"/>
    <property type="project" value="UniProtKB-EC"/>
</dbReference>
<feature type="domain" description="CheR-type methyltransferase" evidence="7">
    <location>
        <begin position="13"/>
        <end position="276"/>
    </location>
</feature>
<dbReference type="GO" id="GO:0032259">
    <property type="term" value="P:methylation"/>
    <property type="evidence" value="ECO:0007669"/>
    <property type="project" value="UniProtKB-KW"/>
</dbReference>
<dbReference type="EC" id="2.1.1.80" evidence="5"/>
<feature type="binding site" evidence="6">
    <location>
        <position position="90"/>
    </location>
    <ligand>
        <name>S-adenosyl-L-methionine</name>
        <dbReference type="ChEBI" id="CHEBI:59789"/>
    </ligand>
</feature>
<feature type="binding site" evidence="6">
    <location>
        <position position="86"/>
    </location>
    <ligand>
        <name>S-adenosyl-L-methionine</name>
        <dbReference type="ChEBI" id="CHEBI:59789"/>
    </ligand>
</feature>
<evidence type="ECO:0000256" key="6">
    <source>
        <dbReference type="PIRSR" id="PIRSR000410-1"/>
    </source>
</evidence>
<dbReference type="CDD" id="cd02440">
    <property type="entry name" value="AdoMet_MTases"/>
    <property type="match status" value="1"/>
</dbReference>
<evidence type="ECO:0000256" key="3">
    <source>
        <dbReference type="ARBA" id="ARBA00022679"/>
    </source>
</evidence>
<dbReference type="Pfam" id="PF03705">
    <property type="entry name" value="CheR_N"/>
    <property type="match status" value="1"/>
</dbReference>
<dbReference type="PANTHER" id="PTHR24422:SF26">
    <property type="entry name" value="CHEMOTAXIS PROTEIN METHYLTRANSFERASE"/>
    <property type="match status" value="1"/>
</dbReference>
<dbReference type="InterPro" id="IPR022641">
    <property type="entry name" value="CheR_N"/>
</dbReference>
<evidence type="ECO:0000256" key="2">
    <source>
        <dbReference type="ARBA" id="ARBA00022603"/>
    </source>
</evidence>
<evidence type="ECO:0000256" key="5">
    <source>
        <dbReference type="PIRNR" id="PIRNR000410"/>
    </source>
</evidence>
<dbReference type="PROSITE" id="PS50123">
    <property type="entry name" value="CHER"/>
    <property type="match status" value="1"/>
</dbReference>
<dbReference type="InterPro" id="IPR036804">
    <property type="entry name" value="CheR_N_sf"/>
</dbReference>
<dbReference type="STRING" id="702114.A1355_21180"/>
<dbReference type="Gene3D" id="1.10.155.10">
    <property type="entry name" value="Chemotaxis receptor methyltransferase CheR, N-terminal domain"/>
    <property type="match status" value="1"/>
</dbReference>
<name>A0A177P0R9_9GAMM</name>
<feature type="binding site" evidence="6">
    <location>
        <position position="84"/>
    </location>
    <ligand>
        <name>S-adenosyl-L-methionine</name>
        <dbReference type="ChEBI" id="CHEBI:59789"/>
    </ligand>
</feature>
<evidence type="ECO:0000313" key="9">
    <source>
        <dbReference type="Proteomes" id="UP000077628"/>
    </source>
</evidence>
<dbReference type="InterPro" id="IPR000780">
    <property type="entry name" value="CheR_MeTrfase"/>
</dbReference>
<dbReference type="PIRSF" id="PIRSF000410">
    <property type="entry name" value="CheR"/>
    <property type="match status" value="1"/>
</dbReference>
<dbReference type="Gene3D" id="3.40.50.150">
    <property type="entry name" value="Vaccinia Virus protein VP39"/>
    <property type="match status" value="1"/>
</dbReference>
<feature type="binding site" evidence="6">
    <location>
        <position position="123"/>
    </location>
    <ligand>
        <name>S-adenosyl-L-methionine</name>
        <dbReference type="ChEBI" id="CHEBI:59789"/>
    </ligand>
</feature>
<sequence>MRFVEDPVISISPITPEEFERFRRLLQEHAGIALLPEKRVMVASRLAKRLNFYGLDNYGAYFRLATDPEHPDEFQILVNALTTNETYFFREPSHFEFLRDKMLPAWPTQPLRIWSAACSSGEEAYSLAMVLADKGRNRAWEVLGSDLSTRVLEVARAGIYPLDRIEQLERRLMEKYCLKGVRSQAGHFRVNAELRERVKFEQINLTQPLPGHLGKFDAIFLRNVLIYFDPDTKKRVVENLLPALQPHGYFVVSHSESLHSVTQRLQTVVPSIYRLS</sequence>
<evidence type="ECO:0000256" key="1">
    <source>
        <dbReference type="ARBA" id="ARBA00001541"/>
    </source>
</evidence>
<comment type="caution">
    <text evidence="8">The sequence shown here is derived from an EMBL/GenBank/DDBJ whole genome shotgun (WGS) entry which is preliminary data.</text>
</comment>
<dbReference type="SMART" id="SM00138">
    <property type="entry name" value="MeTrc"/>
    <property type="match status" value="1"/>
</dbReference>